<dbReference type="Gene3D" id="2.40.230.20">
    <property type="entry name" value="Nucleoside-specific channel-forming protein, Tsx-like"/>
    <property type="match status" value="1"/>
</dbReference>
<comment type="caution">
    <text evidence="1">The sequence shown here is derived from an EMBL/GenBank/DDBJ whole genome shotgun (WGS) entry which is preliminary data.</text>
</comment>
<gene>
    <name evidence="1" type="ORF">ISP25_05930</name>
</gene>
<sequence>MLALIAGISQAADWSDVAIDWSGGERFREPYNSSEIHKNILSLTWVSGYRYGTQFFDLDVLKSDHSDPASPGSRNGAVETYATYRYTLDLGKVADRDLGFGPVRGLGLTGGFDWNMKHDVDYNSRKRMLVLGPSLLWNVPGHFNTAVLMAWESNAPHGPYPPISEVQGRYYYKAHPMLAMDWGIPLGAHWSFEGYANYIAAKGINEIGQATGPETDVDMRLLLDAGELLGARKHRFLAGVEYQYWRNKFGNTRIGTDGQGYVANTPMLRMEYHF</sequence>
<protein>
    <submittedName>
        <fullName evidence="1">Outer envelope protein</fullName>
    </submittedName>
</protein>
<organism evidence="1 2">
    <name type="scientific">Rhodanobacter hydrolyticus</name>
    <dbReference type="NCBI Taxonomy" id="2250595"/>
    <lineage>
        <taxon>Bacteria</taxon>
        <taxon>Pseudomonadati</taxon>
        <taxon>Pseudomonadota</taxon>
        <taxon>Gammaproteobacteria</taxon>
        <taxon>Lysobacterales</taxon>
        <taxon>Rhodanobacteraceae</taxon>
        <taxon>Rhodanobacter</taxon>
    </lineage>
</organism>
<dbReference type="EMBL" id="JADIKK010000008">
    <property type="protein sequence ID" value="MFK2876602.1"/>
    <property type="molecule type" value="Genomic_DNA"/>
</dbReference>
<proteinExistence type="predicted"/>
<keyword evidence="2" id="KW-1185">Reference proteome</keyword>
<dbReference type="Proteomes" id="UP001620339">
    <property type="component" value="Unassembled WGS sequence"/>
</dbReference>
<dbReference type="InterPro" id="IPR036777">
    <property type="entry name" value="Channel_Tsx-like_sf"/>
</dbReference>
<evidence type="ECO:0000313" key="2">
    <source>
        <dbReference type="Proteomes" id="UP001620339"/>
    </source>
</evidence>
<reference evidence="1 2" key="1">
    <citation type="submission" date="2020-10" db="EMBL/GenBank/DDBJ databases">
        <title>Phylogeny of dyella-like bacteria.</title>
        <authorList>
            <person name="Fu J."/>
        </authorList>
    </citation>
    <scope>NUCLEOTIDE SEQUENCE [LARGE SCALE GENOMIC DNA]</scope>
    <source>
        <strain evidence="1 2">KACC 19113</strain>
    </source>
</reference>
<name>A0ABW8J3C8_9GAMM</name>
<dbReference type="RefSeq" id="WP_404612420.1">
    <property type="nucleotide sequence ID" value="NZ_JADIKK010000008.1"/>
</dbReference>
<dbReference type="SUPFAM" id="SSF111364">
    <property type="entry name" value="Tsx-like channel"/>
    <property type="match status" value="1"/>
</dbReference>
<keyword evidence="1" id="KW-0946">Virion</keyword>
<evidence type="ECO:0000313" key="1">
    <source>
        <dbReference type="EMBL" id="MFK2876602.1"/>
    </source>
</evidence>
<accession>A0ABW8J3C8</accession>
<keyword evidence="1" id="KW-0261">Viral envelope protein</keyword>